<name>E3IZ75_PSEI1</name>
<reference evidence="10 11" key="1">
    <citation type="submission" date="2010-10" db="EMBL/GenBank/DDBJ databases">
        <title>Complete sequence of Frankia sp. EuI1c.</title>
        <authorList>
            <consortium name="US DOE Joint Genome Institute"/>
            <person name="Lucas S."/>
            <person name="Copeland A."/>
            <person name="Lapidus A."/>
            <person name="Cheng J.-F."/>
            <person name="Bruce D."/>
            <person name="Goodwin L."/>
            <person name="Pitluck S."/>
            <person name="Chertkov O."/>
            <person name="Detter J.C."/>
            <person name="Han C."/>
            <person name="Tapia R."/>
            <person name="Land M."/>
            <person name="Hauser L."/>
            <person name="Jeffries C."/>
            <person name="Kyrpides N."/>
            <person name="Ivanova N."/>
            <person name="Mikhailova N."/>
            <person name="Beauchemin N."/>
            <person name="Sen A."/>
            <person name="Sur S.A."/>
            <person name="Gtari M."/>
            <person name="Wall L."/>
            <person name="Tisa L."/>
            <person name="Woyke T."/>
        </authorList>
    </citation>
    <scope>NUCLEOTIDE SEQUENCE [LARGE SCALE GENOMIC DNA]</scope>
    <source>
        <strain evidence="11">DSM 45817 / CECT 9037 / EuI1c</strain>
    </source>
</reference>
<dbReference type="PANTHER" id="PTHR31956:SF1">
    <property type="entry name" value="NON-SPECIFIC PHOSPHOLIPASE C1"/>
    <property type="match status" value="1"/>
</dbReference>
<evidence type="ECO:0000256" key="2">
    <source>
        <dbReference type="ARBA" id="ARBA00009717"/>
    </source>
</evidence>
<dbReference type="Proteomes" id="UP000002484">
    <property type="component" value="Chromosome"/>
</dbReference>
<keyword evidence="4" id="KW-0134">Cell wall</keyword>
<dbReference type="EMBL" id="CP002299">
    <property type="protein sequence ID" value="ADP81502.1"/>
    <property type="molecule type" value="Genomic_DNA"/>
</dbReference>
<keyword evidence="6" id="KW-0843">Virulence</keyword>
<dbReference type="RefSeq" id="WP_013424620.1">
    <property type="nucleotide sequence ID" value="NC_014666.1"/>
</dbReference>
<evidence type="ECO:0000256" key="7">
    <source>
        <dbReference type="ARBA" id="ARBA00048421"/>
    </source>
</evidence>
<organism evidence="10 11">
    <name type="scientific">Pseudofrankia inefficax (strain DSM 45817 / CECT 9037 / DDB 130130 / EuI1c)</name>
    <name type="common">Frankia inefficax</name>
    <dbReference type="NCBI Taxonomy" id="298654"/>
    <lineage>
        <taxon>Bacteria</taxon>
        <taxon>Bacillati</taxon>
        <taxon>Actinomycetota</taxon>
        <taxon>Actinomycetes</taxon>
        <taxon>Frankiales</taxon>
        <taxon>Frankiaceae</taxon>
        <taxon>Pseudofrankia</taxon>
    </lineage>
</organism>
<accession>E3IZ75</accession>
<dbReference type="GO" id="GO:0016042">
    <property type="term" value="P:lipid catabolic process"/>
    <property type="evidence" value="ECO:0007669"/>
    <property type="project" value="InterPro"/>
</dbReference>
<evidence type="ECO:0000256" key="1">
    <source>
        <dbReference type="ARBA" id="ARBA00004191"/>
    </source>
</evidence>
<dbReference type="GO" id="GO:0034480">
    <property type="term" value="F:phosphatidylcholine phospholipase C activity"/>
    <property type="evidence" value="ECO:0007669"/>
    <property type="project" value="UniProtKB-EC"/>
</dbReference>
<dbReference type="EC" id="3.1.4.3" evidence="3"/>
<protein>
    <recommendedName>
        <fullName evidence="3">phospholipase C</fullName>
        <ecNumber evidence="3">3.1.4.3</ecNumber>
    </recommendedName>
</protein>
<feature type="domain" description="Bacterial phospholipase C C-terminal" evidence="9">
    <location>
        <begin position="633"/>
        <end position="707"/>
    </location>
</feature>
<dbReference type="Pfam" id="PF04185">
    <property type="entry name" value="Phosphoesterase"/>
    <property type="match status" value="1"/>
</dbReference>
<dbReference type="InterPro" id="IPR007312">
    <property type="entry name" value="Phosphoesterase"/>
</dbReference>
<comment type="catalytic activity">
    <reaction evidence="7">
        <text>a 1,2-diacyl-sn-glycero-3-phosphocholine + H2O = phosphocholine + a 1,2-diacyl-sn-glycerol + H(+)</text>
        <dbReference type="Rhea" id="RHEA:10604"/>
        <dbReference type="ChEBI" id="CHEBI:15377"/>
        <dbReference type="ChEBI" id="CHEBI:15378"/>
        <dbReference type="ChEBI" id="CHEBI:17815"/>
        <dbReference type="ChEBI" id="CHEBI:57643"/>
        <dbReference type="ChEBI" id="CHEBI:295975"/>
        <dbReference type="EC" id="3.1.4.3"/>
    </reaction>
    <physiologicalReaction direction="left-to-right" evidence="7">
        <dbReference type="Rhea" id="RHEA:10605"/>
    </physiologicalReaction>
</comment>
<dbReference type="Pfam" id="PF05506">
    <property type="entry name" value="PLipase_C_C"/>
    <property type="match status" value="2"/>
</dbReference>
<evidence type="ECO:0000256" key="8">
    <source>
        <dbReference type="SAM" id="MobiDB-lite"/>
    </source>
</evidence>
<proteinExistence type="inferred from homology"/>
<dbReference type="InterPro" id="IPR008475">
    <property type="entry name" value="PLipase_C_C"/>
</dbReference>
<evidence type="ECO:0000256" key="4">
    <source>
        <dbReference type="ARBA" id="ARBA00022512"/>
    </source>
</evidence>
<evidence type="ECO:0000256" key="5">
    <source>
        <dbReference type="ARBA" id="ARBA00022801"/>
    </source>
</evidence>
<feature type="domain" description="Bacterial phospholipase C C-terminal" evidence="9">
    <location>
        <begin position="522"/>
        <end position="610"/>
    </location>
</feature>
<gene>
    <name evidence="10" type="ordered locus">FraEuI1c_3493</name>
</gene>
<evidence type="ECO:0000256" key="3">
    <source>
        <dbReference type="ARBA" id="ARBA00012018"/>
    </source>
</evidence>
<evidence type="ECO:0000259" key="9">
    <source>
        <dbReference type="Pfam" id="PF05506"/>
    </source>
</evidence>
<sequence length="709" mass="75721">MDGNSGASFDDPGPGTDYRAPQPFVASVNRRRFLQWGGAVAGAMALAGPGGVAEATRARASGLASSATGTISDLKHVVILMQENRSFDHYFGSLQGVRGFGDKQAFRFQSGNTIFQQPDTGRSDGGYLLPWRMNSTTMNAMNAGDLDHSWTGDHSARNSGLWNKWVSAKGEQSMGYLTRADLPFNYALADAFTICDGYHQAIMGPTSPNRMYFWTGTSSGATTNPADYTVKFTNVKTYPEQLTAAGISWQVYTNHEVGDGSGADGWVGDYGDNPLWFYKQYQTSMKANTTAGQQLAIRGAVQPWQASAGTPLGPNHVNHVLAQFLADCAAGTIPQVSWIVAPYSYSEHPAASPAYGAHYTRAVLEALMGNQALWESTALFVTYDEHDGYFDHALPPAPETSYTNEFISSQPIGMGTRVPMLICSPWTRGGWVDSNTYDHTSMNRFLQTWTGAPLVNVTAWRNLVSSDLTAAFDFANPDFSIPSLPDTVPLINQSDAAKSLPAVKPPASGAQVAPVQEAGTRPHRPTRHMPHADVAVNRSTGVVTATMSNSGSLGVSLFVFPDQYLTASATPFTVVNGTNKTYTWNTSSTSAKYAFSIYGPDRFVRSFAGNVVAASQSTGAVPQVSATPVTAAAGGGVAVLKIALGNAGQQAVTYTLTPNDYAGTTQTVPIALNGSATITWPVDANGYYDVIVKADTADGYTRRYAGRIQ</sequence>
<dbReference type="eggNOG" id="COG3511">
    <property type="taxonomic scope" value="Bacteria"/>
</dbReference>
<dbReference type="HOGENOM" id="CLU_008770_1_0_11"/>
<dbReference type="PROSITE" id="PS51318">
    <property type="entry name" value="TAT"/>
    <property type="match status" value="1"/>
</dbReference>
<feature type="region of interest" description="Disordered" evidence="8">
    <location>
        <begin position="1"/>
        <end position="21"/>
    </location>
</feature>
<keyword evidence="11" id="KW-1185">Reference proteome</keyword>
<evidence type="ECO:0000313" key="10">
    <source>
        <dbReference type="EMBL" id="ADP81502.1"/>
    </source>
</evidence>
<dbReference type="InterPro" id="IPR006311">
    <property type="entry name" value="TAT_signal"/>
</dbReference>
<keyword evidence="5 10" id="KW-0378">Hydrolase</keyword>
<dbReference type="PANTHER" id="PTHR31956">
    <property type="entry name" value="NON-SPECIFIC PHOSPHOLIPASE C4-RELATED"/>
    <property type="match status" value="1"/>
</dbReference>
<dbReference type="AlphaFoldDB" id="E3IZ75"/>
<comment type="subcellular location">
    <subcellularLocation>
        <location evidence="1">Secreted</location>
        <location evidence="1">Cell wall</location>
    </subcellularLocation>
</comment>
<dbReference type="NCBIfam" id="TIGR03396">
    <property type="entry name" value="PC_PLC"/>
    <property type="match status" value="1"/>
</dbReference>
<dbReference type="InParanoid" id="E3IZ75"/>
<evidence type="ECO:0000313" key="11">
    <source>
        <dbReference type="Proteomes" id="UP000002484"/>
    </source>
</evidence>
<evidence type="ECO:0000256" key="6">
    <source>
        <dbReference type="ARBA" id="ARBA00023026"/>
    </source>
</evidence>
<dbReference type="InterPro" id="IPR017767">
    <property type="entry name" value="PC-PLC"/>
</dbReference>
<dbReference type="KEGG" id="fri:FraEuI1c_3493"/>
<dbReference type="FunCoup" id="E3IZ75">
    <property type="interactions" value="24"/>
</dbReference>
<feature type="region of interest" description="Disordered" evidence="8">
    <location>
        <begin position="501"/>
        <end position="528"/>
    </location>
</feature>
<comment type="similarity">
    <text evidence="2">Belongs to the bacterial phospholipase C family.</text>
</comment>
<dbReference type="Gene3D" id="3.40.720.10">
    <property type="entry name" value="Alkaline Phosphatase, subunit A"/>
    <property type="match status" value="1"/>
</dbReference>
<keyword evidence="4" id="KW-0964">Secreted</keyword>
<dbReference type="OrthoDB" id="4181857at2"/>
<dbReference type="InterPro" id="IPR017850">
    <property type="entry name" value="Alkaline_phosphatase_core_sf"/>
</dbReference>
<dbReference type="STRING" id="298654.FraEuI1c_3493"/>